<dbReference type="Proteomes" id="UP001596409">
    <property type="component" value="Unassembled WGS sequence"/>
</dbReference>
<evidence type="ECO:0008006" key="3">
    <source>
        <dbReference type="Google" id="ProtNLM"/>
    </source>
</evidence>
<proteinExistence type="predicted"/>
<comment type="caution">
    <text evidence="1">The sequence shown here is derived from an EMBL/GenBank/DDBJ whole genome shotgun (WGS) entry which is preliminary data.</text>
</comment>
<evidence type="ECO:0000313" key="2">
    <source>
        <dbReference type="Proteomes" id="UP001596409"/>
    </source>
</evidence>
<dbReference type="EMBL" id="JBHSYM010000126">
    <property type="protein sequence ID" value="MFC7018080.1"/>
    <property type="molecule type" value="Genomic_DNA"/>
</dbReference>
<dbReference type="InterPro" id="IPR052750">
    <property type="entry name" value="GH18_Chitinase"/>
</dbReference>
<keyword evidence="2" id="KW-1185">Reference proteome</keyword>
<dbReference type="InterPro" id="IPR017853">
    <property type="entry name" value="GH"/>
</dbReference>
<dbReference type="SUPFAM" id="SSF51445">
    <property type="entry name" value="(Trans)glycosidases"/>
    <property type="match status" value="1"/>
</dbReference>
<dbReference type="PANTHER" id="PTHR42976:SF1">
    <property type="entry name" value="GH18 DOMAIN-CONTAINING PROTEIN-RELATED"/>
    <property type="match status" value="1"/>
</dbReference>
<name>A0ABW2EH13_9ACTN</name>
<protein>
    <recommendedName>
        <fullName evidence="3">Chitinase</fullName>
    </recommendedName>
</protein>
<feature type="non-terminal residue" evidence="1">
    <location>
        <position position="200"/>
    </location>
</feature>
<reference evidence="2" key="1">
    <citation type="journal article" date="2019" name="Int. J. Syst. Evol. Microbiol.">
        <title>The Global Catalogue of Microorganisms (GCM) 10K type strain sequencing project: providing services to taxonomists for standard genome sequencing and annotation.</title>
        <authorList>
            <consortium name="The Broad Institute Genomics Platform"/>
            <consortium name="The Broad Institute Genome Sequencing Center for Infectious Disease"/>
            <person name="Wu L."/>
            <person name="Ma J."/>
        </authorList>
    </citation>
    <scope>NUCLEOTIDE SEQUENCE [LARGE SCALE GENOMIC DNA]</scope>
    <source>
        <strain evidence="2">JCM 4855</strain>
    </source>
</reference>
<accession>A0ABW2EH13</accession>
<dbReference type="PANTHER" id="PTHR42976">
    <property type="entry name" value="BIFUNCTIONAL CHITINASE/LYSOZYME-RELATED"/>
    <property type="match status" value="1"/>
</dbReference>
<dbReference type="Gene3D" id="3.20.20.80">
    <property type="entry name" value="Glycosidases"/>
    <property type="match status" value="1"/>
</dbReference>
<gene>
    <name evidence="1" type="ORF">ACFQMH_41660</name>
</gene>
<evidence type="ECO:0000313" key="1">
    <source>
        <dbReference type="EMBL" id="MFC7018080.1"/>
    </source>
</evidence>
<sequence>GCDSVEALREQYRSVVRTLGLTRVDFDIEGAVLADEASVRRRNEALAGLQKEIESAGGRLDVQFTLPSGTKGLEADGAALLRDAERAGLRVTLVNIMTMDYGSAVEDMGQAAIDAATGLHGQLGQVWPSKSDQELWAMQGNTPMIGVNDTPGEVFTLEDAERLASFVVDKGIQQVSYWAVGRDRACAQAGQLSDSCSGTD</sequence>
<organism evidence="1 2">
    <name type="scientific">Streptomyces viridiviolaceus</name>
    <dbReference type="NCBI Taxonomy" id="68282"/>
    <lineage>
        <taxon>Bacteria</taxon>
        <taxon>Bacillati</taxon>
        <taxon>Actinomycetota</taxon>
        <taxon>Actinomycetes</taxon>
        <taxon>Kitasatosporales</taxon>
        <taxon>Streptomycetaceae</taxon>
        <taxon>Streptomyces</taxon>
    </lineage>
</organism>
<feature type="non-terminal residue" evidence="1">
    <location>
        <position position="1"/>
    </location>
</feature>